<name>A0A3N1XRA4_9FIRM</name>
<dbReference type="InterPro" id="IPR058240">
    <property type="entry name" value="rSAM_sf"/>
</dbReference>
<dbReference type="PROSITE" id="PS51918">
    <property type="entry name" value="RADICAL_SAM"/>
    <property type="match status" value="1"/>
</dbReference>
<evidence type="ECO:0000256" key="4">
    <source>
        <dbReference type="ARBA" id="ARBA00022723"/>
    </source>
</evidence>
<dbReference type="Pfam" id="PF04055">
    <property type="entry name" value="Radical_SAM"/>
    <property type="match status" value="1"/>
</dbReference>
<keyword evidence="5" id="KW-0408">Iron</keyword>
<dbReference type="InterPro" id="IPR007197">
    <property type="entry name" value="rSAM"/>
</dbReference>
<dbReference type="InterPro" id="IPR005911">
    <property type="entry name" value="YhcC-like"/>
</dbReference>
<dbReference type="RefSeq" id="WP_207667766.1">
    <property type="nucleotide sequence ID" value="NZ_RJVG01000004.1"/>
</dbReference>
<keyword evidence="4" id="KW-0479">Metal-binding</keyword>
<dbReference type="CDD" id="cd01335">
    <property type="entry name" value="Radical_SAM"/>
    <property type="match status" value="1"/>
</dbReference>
<evidence type="ECO:0000256" key="5">
    <source>
        <dbReference type="ARBA" id="ARBA00023004"/>
    </source>
</evidence>
<accession>A0A3N1XRA4</accession>
<evidence type="ECO:0000256" key="3">
    <source>
        <dbReference type="ARBA" id="ARBA00022691"/>
    </source>
</evidence>
<sequence length="316" mass="35913">MKDLQTWGGRRYYSLDHYLKNQFGEKIYKLSLDGGMTCPNRDGSLGKRGCIFCSEGGSGDFASNGKDSITDQIEEAKSKVAGKTKCSKFIAYFQAYTNTYAPIGYLREIFYEAINHTDIVALSIATRPDCLSDNVLELLSELNKIKPVWIELGLQTIHEKTADFIRRGYPLDCFEKAVEELSRINIDIIVHLIIGLPYMDNQKILTESRDDILETIEYLSKLPIQGVKLQLLHVLKGTDLADHLTGLEILSFEDYINMVILCIEHLPERIVIHRITGDGPKALLLAPMWSTNKKKTLNTINQELKLRNTWQGKYFS</sequence>
<dbReference type="SUPFAM" id="SSF102114">
    <property type="entry name" value="Radical SAM enzymes"/>
    <property type="match status" value="1"/>
</dbReference>
<dbReference type="Pfam" id="PF16199">
    <property type="entry name" value="Radical_SAM_C"/>
    <property type="match status" value="1"/>
</dbReference>
<evidence type="ECO:0000313" key="8">
    <source>
        <dbReference type="EMBL" id="ROR28671.1"/>
    </source>
</evidence>
<dbReference type="InterPro" id="IPR023404">
    <property type="entry name" value="rSAM_horseshoe"/>
</dbReference>
<dbReference type="Gene3D" id="3.80.30.20">
    <property type="entry name" value="tm_1862 like domain"/>
    <property type="match status" value="1"/>
</dbReference>
<proteinExistence type="predicted"/>
<evidence type="ECO:0000256" key="2">
    <source>
        <dbReference type="ARBA" id="ARBA00022485"/>
    </source>
</evidence>
<dbReference type="SFLD" id="SFLDG01086">
    <property type="entry name" value="elongater_protein-like"/>
    <property type="match status" value="1"/>
</dbReference>
<dbReference type="PANTHER" id="PTHR11135:SF1">
    <property type="entry name" value="PROTEIN YHCC"/>
    <property type="match status" value="1"/>
</dbReference>
<feature type="domain" description="Radical SAM core" evidence="7">
    <location>
        <begin position="22"/>
        <end position="268"/>
    </location>
</feature>
<evidence type="ECO:0000313" key="9">
    <source>
        <dbReference type="Proteomes" id="UP000273083"/>
    </source>
</evidence>
<comment type="cofactor">
    <cofactor evidence="1">
        <name>[4Fe-4S] cluster</name>
        <dbReference type="ChEBI" id="CHEBI:49883"/>
    </cofactor>
</comment>
<gene>
    <name evidence="8" type="ORF">EDD66_104259</name>
</gene>
<keyword evidence="9" id="KW-1185">Reference proteome</keyword>
<keyword evidence="6" id="KW-0411">Iron-sulfur</keyword>
<dbReference type="NCBIfam" id="TIGR01212">
    <property type="entry name" value="TIGR01212 family radical SAM protein"/>
    <property type="match status" value="1"/>
</dbReference>
<dbReference type="AlphaFoldDB" id="A0A3N1XRA4"/>
<dbReference type="Proteomes" id="UP000273083">
    <property type="component" value="Unassembled WGS sequence"/>
</dbReference>
<dbReference type="InterPro" id="IPR032432">
    <property type="entry name" value="Radical_SAM_C"/>
</dbReference>
<dbReference type="SMART" id="SM00729">
    <property type="entry name" value="Elp3"/>
    <property type="match status" value="1"/>
</dbReference>
<dbReference type="GO" id="GO:0051539">
    <property type="term" value="F:4 iron, 4 sulfur cluster binding"/>
    <property type="evidence" value="ECO:0007669"/>
    <property type="project" value="UniProtKB-KW"/>
</dbReference>
<evidence type="ECO:0000256" key="6">
    <source>
        <dbReference type="ARBA" id="ARBA00023014"/>
    </source>
</evidence>
<reference evidence="8 9" key="1">
    <citation type="submission" date="2018-11" db="EMBL/GenBank/DDBJ databases">
        <title>Genomic Encyclopedia of Type Strains, Phase IV (KMG-IV): sequencing the most valuable type-strain genomes for metagenomic binning, comparative biology and taxonomic classification.</title>
        <authorList>
            <person name="Goeker M."/>
        </authorList>
    </citation>
    <scope>NUCLEOTIDE SEQUENCE [LARGE SCALE GENOMIC DNA]</scope>
    <source>
        <strain evidence="8 9">DSM 26537</strain>
    </source>
</reference>
<dbReference type="GO" id="GO:0003824">
    <property type="term" value="F:catalytic activity"/>
    <property type="evidence" value="ECO:0007669"/>
    <property type="project" value="InterPro"/>
</dbReference>
<evidence type="ECO:0000259" key="7">
    <source>
        <dbReference type="PROSITE" id="PS51918"/>
    </source>
</evidence>
<comment type="caution">
    <text evidence="8">The sequence shown here is derived from an EMBL/GenBank/DDBJ whole genome shotgun (WGS) entry which is preliminary data.</text>
</comment>
<dbReference type="SFLD" id="SFLDS00029">
    <property type="entry name" value="Radical_SAM"/>
    <property type="match status" value="1"/>
</dbReference>
<dbReference type="GO" id="GO:0046872">
    <property type="term" value="F:metal ion binding"/>
    <property type="evidence" value="ECO:0007669"/>
    <property type="project" value="UniProtKB-KW"/>
</dbReference>
<dbReference type="SFLD" id="SFLDG01091">
    <property type="entry name" value="uncharacterized_CHP01210-like"/>
    <property type="match status" value="1"/>
</dbReference>
<organism evidence="8 9">
    <name type="scientific">Mobilisporobacter senegalensis</name>
    <dbReference type="NCBI Taxonomy" id="1329262"/>
    <lineage>
        <taxon>Bacteria</taxon>
        <taxon>Bacillati</taxon>
        <taxon>Bacillota</taxon>
        <taxon>Clostridia</taxon>
        <taxon>Lachnospirales</taxon>
        <taxon>Lachnospiraceae</taxon>
        <taxon>Mobilisporobacter</taxon>
    </lineage>
</organism>
<keyword evidence="2" id="KW-0004">4Fe-4S</keyword>
<dbReference type="InterPro" id="IPR039661">
    <property type="entry name" value="ELP3"/>
</dbReference>
<dbReference type="EMBL" id="RJVG01000004">
    <property type="protein sequence ID" value="ROR28671.1"/>
    <property type="molecule type" value="Genomic_DNA"/>
</dbReference>
<evidence type="ECO:0000256" key="1">
    <source>
        <dbReference type="ARBA" id="ARBA00001966"/>
    </source>
</evidence>
<protein>
    <recommendedName>
        <fullName evidence="7">Radical SAM core domain-containing protein</fullName>
    </recommendedName>
</protein>
<keyword evidence="3" id="KW-0949">S-adenosyl-L-methionine</keyword>
<dbReference type="PANTHER" id="PTHR11135">
    <property type="entry name" value="HISTONE ACETYLTRANSFERASE-RELATED"/>
    <property type="match status" value="1"/>
</dbReference>
<dbReference type="InterPro" id="IPR006638">
    <property type="entry name" value="Elp3/MiaA/NifB-like_rSAM"/>
</dbReference>